<dbReference type="Proteomes" id="UP000078463">
    <property type="component" value="Chromosome"/>
</dbReference>
<dbReference type="InterPro" id="IPR036909">
    <property type="entry name" value="Cyt_c-like_dom_sf"/>
</dbReference>
<dbReference type="PANTHER" id="PTHR35008:SF8">
    <property type="entry name" value="ALCOHOL DEHYDROGENASE CYTOCHROME C SUBUNIT"/>
    <property type="match status" value="1"/>
</dbReference>
<dbReference type="Gene3D" id="1.10.760.10">
    <property type="entry name" value="Cytochrome c-like domain"/>
    <property type="match status" value="1"/>
</dbReference>
<sequence length="179" mass="18991">MIDKFIWNKVLLSATLFGLITACSSGYQVKGSTGLGKPITEDQLQAWNIDVNGAGVGLPVGSGSVAAGEVVFQQQCASCHGAQGQGGVANRLVGGGGLNTASPIKTVGSYWPYATTIFDYTRRAMPHNAPQSLSNDQVYAVTAYILYLNQIVPKDSVMNAQTLPLVKMPNRNGFIPIER</sequence>
<dbReference type="RefSeq" id="WP_068948047.1">
    <property type="nucleotide sequence ID" value="NZ_CP015922.1"/>
</dbReference>
<dbReference type="EMBL" id="CP015922">
    <property type="protein sequence ID" value="ANI99042.1"/>
    <property type="molecule type" value="Genomic_DNA"/>
</dbReference>
<evidence type="ECO:0000313" key="7">
    <source>
        <dbReference type="Proteomes" id="UP000078463"/>
    </source>
</evidence>
<dbReference type="PROSITE" id="PS51007">
    <property type="entry name" value="CYTC"/>
    <property type="match status" value="1"/>
</dbReference>
<name>A0A191UDL3_9BURK</name>
<dbReference type="PROSITE" id="PS51257">
    <property type="entry name" value="PROKAR_LIPOPROTEIN"/>
    <property type="match status" value="1"/>
</dbReference>
<feature type="domain" description="Cytochrome c" evidence="5">
    <location>
        <begin position="63"/>
        <end position="149"/>
    </location>
</feature>
<dbReference type="STRING" id="1743168.A8O14_02390"/>
<organism evidence="6 7">
    <name type="scientific">Polynucleobacter wuianus</name>
    <dbReference type="NCBI Taxonomy" id="1743168"/>
    <lineage>
        <taxon>Bacteria</taxon>
        <taxon>Pseudomonadati</taxon>
        <taxon>Pseudomonadota</taxon>
        <taxon>Betaproteobacteria</taxon>
        <taxon>Burkholderiales</taxon>
        <taxon>Burkholderiaceae</taxon>
        <taxon>Polynucleobacter</taxon>
    </lineage>
</organism>
<dbReference type="InterPro" id="IPR051459">
    <property type="entry name" value="Cytochrome_c-type_DH"/>
</dbReference>
<evidence type="ECO:0000313" key="6">
    <source>
        <dbReference type="EMBL" id="ANI99042.1"/>
    </source>
</evidence>
<dbReference type="PANTHER" id="PTHR35008">
    <property type="entry name" value="BLL4482 PROTEIN-RELATED"/>
    <property type="match status" value="1"/>
</dbReference>
<dbReference type="AlphaFoldDB" id="A0A191UDL3"/>
<keyword evidence="3 4" id="KW-0408">Iron</keyword>
<dbReference type="InterPro" id="IPR009056">
    <property type="entry name" value="Cyt_c-like_dom"/>
</dbReference>
<dbReference type="SUPFAM" id="SSF46626">
    <property type="entry name" value="Cytochrome c"/>
    <property type="match status" value="1"/>
</dbReference>
<evidence type="ECO:0000256" key="1">
    <source>
        <dbReference type="ARBA" id="ARBA00022617"/>
    </source>
</evidence>
<dbReference type="KEGG" id="pwu:A8O14_02390"/>
<keyword evidence="1 4" id="KW-0349">Heme</keyword>
<evidence type="ECO:0000256" key="3">
    <source>
        <dbReference type="ARBA" id="ARBA00023004"/>
    </source>
</evidence>
<dbReference type="GO" id="GO:0046872">
    <property type="term" value="F:metal ion binding"/>
    <property type="evidence" value="ECO:0007669"/>
    <property type="project" value="UniProtKB-KW"/>
</dbReference>
<keyword evidence="2 4" id="KW-0479">Metal-binding</keyword>
<evidence type="ECO:0000259" key="5">
    <source>
        <dbReference type="PROSITE" id="PS51007"/>
    </source>
</evidence>
<keyword evidence="7" id="KW-1185">Reference proteome</keyword>
<accession>A0A191UDL3</accession>
<protein>
    <recommendedName>
        <fullName evidence="5">Cytochrome c domain-containing protein</fullName>
    </recommendedName>
</protein>
<evidence type="ECO:0000256" key="2">
    <source>
        <dbReference type="ARBA" id="ARBA00022723"/>
    </source>
</evidence>
<dbReference type="OrthoDB" id="9811281at2"/>
<dbReference type="GO" id="GO:0020037">
    <property type="term" value="F:heme binding"/>
    <property type="evidence" value="ECO:0007669"/>
    <property type="project" value="InterPro"/>
</dbReference>
<reference evidence="7" key="1">
    <citation type="submission" date="2016-05" db="EMBL/GenBank/DDBJ databases">
        <title>Polynucleobacter sp. QLW-P1FAT50C-4 genome.</title>
        <authorList>
            <person name="Hahn M.W."/>
        </authorList>
    </citation>
    <scope>NUCLEOTIDE SEQUENCE [LARGE SCALE GENOMIC DNA]</scope>
    <source>
        <strain evidence="7">QLW-P1FAT50C-4</strain>
    </source>
</reference>
<gene>
    <name evidence="6" type="ORF">A8O14_02390</name>
</gene>
<evidence type="ECO:0000256" key="4">
    <source>
        <dbReference type="PROSITE-ProRule" id="PRU00433"/>
    </source>
</evidence>
<dbReference type="GO" id="GO:0009055">
    <property type="term" value="F:electron transfer activity"/>
    <property type="evidence" value="ECO:0007669"/>
    <property type="project" value="InterPro"/>
</dbReference>
<dbReference type="Pfam" id="PF13442">
    <property type="entry name" value="Cytochrome_CBB3"/>
    <property type="match status" value="1"/>
</dbReference>
<proteinExistence type="predicted"/>